<proteinExistence type="predicted"/>
<dbReference type="OrthoDB" id="828292at2"/>
<evidence type="ECO:0000313" key="1">
    <source>
        <dbReference type="EMBL" id="SIN80660.1"/>
    </source>
</evidence>
<reference evidence="2" key="1">
    <citation type="submission" date="2016-11" db="EMBL/GenBank/DDBJ databases">
        <authorList>
            <person name="Varghese N."/>
            <person name="Submissions S."/>
        </authorList>
    </citation>
    <scope>NUCLEOTIDE SEQUENCE [LARGE SCALE GENOMIC DNA]</scope>
    <source>
        <strain evidence="2">DSM 15292</strain>
    </source>
</reference>
<dbReference type="Proteomes" id="UP000185221">
    <property type="component" value="Unassembled WGS sequence"/>
</dbReference>
<gene>
    <name evidence="1" type="ORF">SAMN05444394_1970</name>
</gene>
<keyword evidence="2" id="KW-1185">Reference proteome</keyword>
<dbReference type="EMBL" id="FSRC01000001">
    <property type="protein sequence ID" value="SIN80660.1"/>
    <property type="molecule type" value="Genomic_DNA"/>
</dbReference>
<dbReference type="STRING" id="226505.SAMN05444394_1970"/>
<organism evidence="1 2">
    <name type="scientific">Algoriphagus halophilus</name>
    <dbReference type="NCBI Taxonomy" id="226505"/>
    <lineage>
        <taxon>Bacteria</taxon>
        <taxon>Pseudomonadati</taxon>
        <taxon>Bacteroidota</taxon>
        <taxon>Cytophagia</taxon>
        <taxon>Cytophagales</taxon>
        <taxon>Cyclobacteriaceae</taxon>
        <taxon>Algoriphagus</taxon>
    </lineage>
</organism>
<accession>A0A1N6ECB6</accession>
<dbReference type="AlphaFoldDB" id="A0A1N6ECB6"/>
<evidence type="ECO:0000313" key="2">
    <source>
        <dbReference type="Proteomes" id="UP000185221"/>
    </source>
</evidence>
<sequence length="66" mass="7600">MKNLNIKELLEKLSTGEISKDDFFQLLKTLEIEKDSPELTQAFLDIFDGFIPDETDQPIKPKNNSD</sequence>
<protein>
    <submittedName>
        <fullName evidence="1">Uncharacterized protein</fullName>
    </submittedName>
</protein>
<dbReference type="RefSeq" id="WP_074224642.1">
    <property type="nucleotide sequence ID" value="NZ_FSRC01000001.1"/>
</dbReference>
<name>A0A1N6ECB6_9BACT</name>